<keyword evidence="4" id="KW-0862">Zinc</keyword>
<evidence type="ECO:0000256" key="5">
    <source>
        <dbReference type="ARBA" id="ARBA00023002"/>
    </source>
</evidence>
<dbReference type="OrthoDB" id="9790889at2"/>
<dbReference type="GO" id="GO:0008270">
    <property type="term" value="F:zinc ion binding"/>
    <property type="evidence" value="ECO:0007669"/>
    <property type="project" value="InterPro"/>
</dbReference>
<comment type="caution">
    <text evidence="7">The sequence shown here is derived from an EMBL/GenBank/DDBJ whole genome shotgun (WGS) entry which is preliminary data.</text>
</comment>
<gene>
    <name evidence="7" type="primary">ygiD</name>
    <name evidence="7" type="ORF">E9531_07285</name>
</gene>
<keyword evidence="5 7" id="KW-0560">Oxidoreductase</keyword>
<dbReference type="GO" id="GO:0008198">
    <property type="term" value="F:ferrous iron binding"/>
    <property type="evidence" value="ECO:0007669"/>
    <property type="project" value="InterPro"/>
</dbReference>
<evidence type="ECO:0000256" key="3">
    <source>
        <dbReference type="ARBA" id="ARBA00022723"/>
    </source>
</evidence>
<dbReference type="InterPro" id="IPR014436">
    <property type="entry name" value="Extradiol_dOase_DODA"/>
</dbReference>
<sequence length="297" mass="32868">MALGSQWVQPVSAAGLDKTFASLQPSARQPVLFMGHGSPMNVLPGNPWRSEWEKLGRALMQQAETPQLILCVSAHWLTRGGWFVTGMDKPRTIHDFGGFPKALYDMQYPAPGAPNFAKNLARSIHVPAPEVPDVGVDHSEWGLDHGTWSVLLPMFPEARIPVVQLSMDYARPLNEHYQIGLQLRALRERGVLIVGSGNIVHNLRLTQRDAAANQAYDWAIEFDRHVHALVDKGDLAALQNVQQLGSVMQQAHPTHDHYLPLLYAAAAVHEGEKPMVFNEGFQAASISMQSIVWGLSR</sequence>
<evidence type="ECO:0000313" key="8">
    <source>
        <dbReference type="Proteomes" id="UP000308917"/>
    </source>
</evidence>
<dbReference type="Pfam" id="PF02900">
    <property type="entry name" value="LigB"/>
    <property type="match status" value="1"/>
</dbReference>
<reference evidence="7 8" key="1">
    <citation type="journal article" date="2015" name="Antonie Van Leeuwenhoek">
        <title>Lampropedia puyangensis sp. nov., isolated from symptomatic bark of Populus ? euramericana canker and emended description of Lampropedia hyalina (Ehrenberg 1832) Lee et al. 2004.</title>
        <authorList>
            <person name="Li Y."/>
            <person name="Wang T."/>
            <person name="Piao C.G."/>
            <person name="Wang L.F."/>
            <person name="Tian G.Z."/>
            <person name="Zhu T.H."/>
            <person name="Guo M.W."/>
        </authorList>
    </citation>
    <scope>NUCLEOTIDE SEQUENCE [LARGE SCALE GENOMIC DNA]</scope>
    <source>
        <strain evidence="7 8">2-bin</strain>
    </source>
</reference>
<dbReference type="InterPro" id="IPR004183">
    <property type="entry name" value="Xdiol_dOase_suB"/>
</dbReference>
<evidence type="ECO:0000256" key="1">
    <source>
        <dbReference type="ARBA" id="ARBA00001947"/>
    </source>
</evidence>
<evidence type="ECO:0000256" key="4">
    <source>
        <dbReference type="ARBA" id="ARBA00022833"/>
    </source>
</evidence>
<dbReference type="Gene3D" id="3.40.830.10">
    <property type="entry name" value="LigB-like"/>
    <property type="match status" value="1"/>
</dbReference>
<dbReference type="AlphaFoldDB" id="A0A4S8F5B3"/>
<dbReference type="SUPFAM" id="SSF53213">
    <property type="entry name" value="LigB-like"/>
    <property type="match status" value="1"/>
</dbReference>
<keyword evidence="7" id="KW-0223">Dioxygenase</keyword>
<dbReference type="EMBL" id="STFG01000006">
    <property type="protein sequence ID" value="THU02600.1"/>
    <property type="molecule type" value="Genomic_DNA"/>
</dbReference>
<comment type="similarity">
    <text evidence="2">Belongs to the DODA-type extradiol aromatic ring-opening dioxygenase family.</text>
</comment>
<feature type="domain" description="Extradiol ring-cleavage dioxygenase class III enzyme subunit B" evidence="6">
    <location>
        <begin position="33"/>
        <end position="276"/>
    </location>
</feature>
<name>A0A4S8F5B3_9BURK</name>
<protein>
    <submittedName>
        <fullName evidence="7">4,5-DOPA dioxygenase extradiol</fullName>
        <ecNumber evidence="7">1.13.11.29</ecNumber>
    </submittedName>
</protein>
<dbReference type="CDD" id="cd07363">
    <property type="entry name" value="45_DOPA_Dioxygenase"/>
    <property type="match status" value="1"/>
</dbReference>
<dbReference type="PANTHER" id="PTHR30096:SF0">
    <property type="entry name" value="4,5-DOPA DIOXYGENASE EXTRADIOL-LIKE PROTEIN"/>
    <property type="match status" value="1"/>
</dbReference>
<dbReference type="PIRSF" id="PIRSF006157">
    <property type="entry name" value="Doxgns_DODA"/>
    <property type="match status" value="1"/>
</dbReference>
<evidence type="ECO:0000313" key="7">
    <source>
        <dbReference type="EMBL" id="THU02600.1"/>
    </source>
</evidence>
<evidence type="ECO:0000256" key="2">
    <source>
        <dbReference type="ARBA" id="ARBA00007581"/>
    </source>
</evidence>
<evidence type="ECO:0000259" key="6">
    <source>
        <dbReference type="Pfam" id="PF02900"/>
    </source>
</evidence>
<comment type="cofactor">
    <cofactor evidence="1">
        <name>Zn(2+)</name>
        <dbReference type="ChEBI" id="CHEBI:29105"/>
    </cofactor>
</comment>
<dbReference type="Proteomes" id="UP000308917">
    <property type="component" value="Unassembled WGS sequence"/>
</dbReference>
<organism evidence="7 8">
    <name type="scientific">Lampropedia puyangensis</name>
    <dbReference type="NCBI Taxonomy" id="1330072"/>
    <lineage>
        <taxon>Bacteria</taxon>
        <taxon>Pseudomonadati</taxon>
        <taxon>Pseudomonadota</taxon>
        <taxon>Betaproteobacteria</taxon>
        <taxon>Burkholderiales</taxon>
        <taxon>Comamonadaceae</taxon>
        <taxon>Lampropedia</taxon>
    </lineage>
</organism>
<dbReference type="GO" id="GO:0050297">
    <property type="term" value="F:stizolobate synthase activity"/>
    <property type="evidence" value="ECO:0007669"/>
    <property type="project" value="UniProtKB-EC"/>
</dbReference>
<keyword evidence="8" id="KW-1185">Reference proteome</keyword>
<keyword evidence="3" id="KW-0479">Metal-binding</keyword>
<dbReference type="NCBIfam" id="NF007914">
    <property type="entry name" value="PRK10628.1"/>
    <property type="match status" value="1"/>
</dbReference>
<dbReference type="PANTHER" id="PTHR30096">
    <property type="entry name" value="4,5-DOPA DIOXYGENASE EXTRADIOL-LIKE PROTEIN"/>
    <property type="match status" value="1"/>
</dbReference>
<accession>A0A4S8F5B3</accession>
<proteinExistence type="inferred from homology"/>
<dbReference type="EC" id="1.13.11.29" evidence="7"/>